<dbReference type="Proteomes" id="UP000004349">
    <property type="component" value="Unassembled WGS sequence"/>
</dbReference>
<organism evidence="1 2">
    <name type="scientific">Vibrio scophthalmi LMG 19158</name>
    <dbReference type="NCBI Taxonomy" id="870967"/>
    <lineage>
        <taxon>Bacteria</taxon>
        <taxon>Pseudomonadati</taxon>
        <taxon>Pseudomonadota</taxon>
        <taxon>Gammaproteobacteria</taxon>
        <taxon>Vibrionales</taxon>
        <taxon>Vibrionaceae</taxon>
        <taxon>Vibrio</taxon>
    </lineage>
</organism>
<name>F9RMY5_9VIBR</name>
<evidence type="ECO:0000313" key="2">
    <source>
        <dbReference type="Proteomes" id="UP000004349"/>
    </source>
</evidence>
<dbReference type="EMBL" id="AFWE01000098">
    <property type="protein sequence ID" value="EGU37781.1"/>
    <property type="molecule type" value="Genomic_DNA"/>
</dbReference>
<proteinExistence type="predicted"/>
<accession>F9RMY5</accession>
<evidence type="ECO:0000313" key="1">
    <source>
        <dbReference type="EMBL" id="EGU37781.1"/>
    </source>
</evidence>
<protein>
    <submittedName>
        <fullName evidence="1">Uncharacterized protein</fullName>
    </submittedName>
</protein>
<comment type="caution">
    <text evidence="1">The sequence shown here is derived from an EMBL/GenBank/DDBJ whole genome shotgun (WGS) entry which is preliminary data.</text>
</comment>
<dbReference type="RefSeq" id="WP_005594984.1">
    <property type="nucleotide sequence ID" value="NZ_AFWE01000098.1"/>
</dbReference>
<sequence length="134" mass="16146">MTHQFSLSVNNQRCELASIETDTLVSIFFYDGRLKNYAHWDQGKAELIVQKLWSRVCNVEDNFPELKNEYSLQSGAIRRLESVCSDVYEYLEVVRDSMQRWERQREVMQFYRCHPYKAAFYYAMVNWLKIPIIR</sequence>
<gene>
    <name evidence="1" type="ORF">VIS19158_10104</name>
</gene>
<dbReference type="AlphaFoldDB" id="F9RMY5"/>
<reference evidence="1 2" key="1">
    <citation type="journal article" date="2012" name="Int. J. Syst. Evol. Microbiol.">
        <title>Vibrio caribbeanicus sp. nov., isolated from the marine sponge Scleritoderma cyanea.</title>
        <authorList>
            <person name="Hoffmann M."/>
            <person name="Monday S.R."/>
            <person name="Allard M.W."/>
            <person name="Strain E.A."/>
            <person name="Whittaker P."/>
            <person name="Naum M."/>
            <person name="McCarthy P.J."/>
            <person name="Lopez J.V."/>
            <person name="Fischer M."/>
            <person name="Brown E.W."/>
        </authorList>
    </citation>
    <scope>NUCLEOTIDE SEQUENCE [LARGE SCALE GENOMIC DNA]</scope>
    <source>
        <strain evidence="1 2">LMG 19158</strain>
    </source>
</reference>